<reference evidence="3 4" key="1">
    <citation type="submission" date="2013-08" db="EMBL/GenBank/DDBJ databases">
        <authorList>
            <person name="Huang J."/>
            <person name="Wang G."/>
        </authorList>
    </citation>
    <scope>NUCLEOTIDE SEQUENCE [LARGE SCALE GENOMIC DNA]</scope>
    <source>
        <strain evidence="3 4">JSM 072002</strain>
    </source>
</reference>
<feature type="transmembrane region" description="Helical" evidence="1">
    <location>
        <begin position="201"/>
        <end position="220"/>
    </location>
</feature>
<keyword evidence="2" id="KW-0732">Signal</keyword>
<proteinExistence type="predicted"/>
<name>A0A0A5G7L4_9BACI</name>
<protein>
    <recommendedName>
        <fullName evidence="5">DUF3153 domain-containing protein</fullName>
    </recommendedName>
</protein>
<dbReference type="RefSeq" id="WP_036833852.1">
    <property type="nucleotide sequence ID" value="NZ_AVPG01000009.1"/>
</dbReference>
<dbReference type="Proteomes" id="UP000030401">
    <property type="component" value="Unassembled WGS sequence"/>
</dbReference>
<gene>
    <name evidence="3" type="ORF">N784_02725</name>
</gene>
<keyword evidence="1" id="KW-1133">Transmembrane helix</keyword>
<organism evidence="3 4">
    <name type="scientific">Pontibacillus litoralis JSM 072002</name>
    <dbReference type="NCBI Taxonomy" id="1385512"/>
    <lineage>
        <taxon>Bacteria</taxon>
        <taxon>Bacillati</taxon>
        <taxon>Bacillota</taxon>
        <taxon>Bacilli</taxon>
        <taxon>Bacillales</taxon>
        <taxon>Bacillaceae</taxon>
        <taxon>Pontibacillus</taxon>
    </lineage>
</organism>
<dbReference type="eggNOG" id="ENOG503350E">
    <property type="taxonomic scope" value="Bacteria"/>
</dbReference>
<sequence>MRKKRLIITLLIATMLLAGCAQGTAHITVHKDGMVDVQMDVVLPSSAQVVVRDKMIHGIERDLDGQGIQFEEVPSEEGLHYRMKKRIDSSQLEQSNTKEIDLLSLQTEEHIFTTTYIVDGEVDVMEAYGGILQTINTYAPFDIMENMFKSLDFQAKLTLPYDIVKDHNASVKEGRTLTWDVSLTEPNSIYMELSVPNIRNIVIAAVGVLIVLITAVIWWLRRRKKALT</sequence>
<feature type="signal peptide" evidence="2">
    <location>
        <begin position="1"/>
        <end position="25"/>
    </location>
</feature>
<evidence type="ECO:0008006" key="5">
    <source>
        <dbReference type="Google" id="ProtNLM"/>
    </source>
</evidence>
<dbReference type="OrthoDB" id="2586411at2"/>
<accession>A0A0A5G7L4</accession>
<evidence type="ECO:0000313" key="3">
    <source>
        <dbReference type="EMBL" id="KGX87085.1"/>
    </source>
</evidence>
<dbReference type="AlphaFoldDB" id="A0A0A5G7L4"/>
<evidence type="ECO:0000313" key="4">
    <source>
        <dbReference type="Proteomes" id="UP000030401"/>
    </source>
</evidence>
<comment type="caution">
    <text evidence="3">The sequence shown here is derived from an EMBL/GenBank/DDBJ whole genome shotgun (WGS) entry which is preliminary data.</text>
</comment>
<evidence type="ECO:0000256" key="2">
    <source>
        <dbReference type="SAM" id="SignalP"/>
    </source>
</evidence>
<dbReference type="EMBL" id="AVPG01000009">
    <property type="protein sequence ID" value="KGX87085.1"/>
    <property type="molecule type" value="Genomic_DNA"/>
</dbReference>
<dbReference type="PROSITE" id="PS51257">
    <property type="entry name" value="PROKAR_LIPOPROTEIN"/>
    <property type="match status" value="1"/>
</dbReference>
<evidence type="ECO:0000256" key="1">
    <source>
        <dbReference type="SAM" id="Phobius"/>
    </source>
</evidence>
<keyword evidence="1" id="KW-0472">Membrane</keyword>
<dbReference type="STRING" id="1385512.N784_02725"/>
<keyword evidence="1" id="KW-0812">Transmembrane</keyword>
<feature type="chain" id="PRO_5039296125" description="DUF3153 domain-containing protein" evidence="2">
    <location>
        <begin position="26"/>
        <end position="228"/>
    </location>
</feature>
<keyword evidence="4" id="KW-1185">Reference proteome</keyword>